<dbReference type="SUPFAM" id="SSF54060">
    <property type="entry name" value="His-Me finger endonucleases"/>
    <property type="match status" value="1"/>
</dbReference>
<evidence type="ECO:0000313" key="1">
    <source>
        <dbReference type="EMBL" id="MER6978886.1"/>
    </source>
</evidence>
<dbReference type="EMBL" id="JBEPCU010000290">
    <property type="protein sequence ID" value="MER6978886.1"/>
    <property type="molecule type" value="Genomic_DNA"/>
</dbReference>
<organism evidence="1 2">
    <name type="scientific">Streptomyces carpinensis</name>
    <dbReference type="NCBI Taxonomy" id="66369"/>
    <lineage>
        <taxon>Bacteria</taxon>
        <taxon>Bacillati</taxon>
        <taxon>Actinomycetota</taxon>
        <taxon>Actinomycetes</taxon>
        <taxon>Kitasatosporales</taxon>
        <taxon>Streptomycetaceae</taxon>
        <taxon>Streptomyces</taxon>
    </lineage>
</organism>
<accession>A0ABV1W4Z8</accession>
<evidence type="ECO:0000313" key="2">
    <source>
        <dbReference type="Proteomes" id="UP001458415"/>
    </source>
</evidence>
<reference evidence="1 2" key="1">
    <citation type="submission" date="2024-06" db="EMBL/GenBank/DDBJ databases">
        <title>The Natural Products Discovery Center: Release of the First 8490 Sequenced Strains for Exploring Actinobacteria Biosynthetic Diversity.</title>
        <authorList>
            <person name="Kalkreuter E."/>
            <person name="Kautsar S.A."/>
            <person name="Yang D."/>
            <person name="Bader C.D."/>
            <person name="Teijaro C.N."/>
            <person name="Fluegel L."/>
            <person name="Davis C.M."/>
            <person name="Simpson J.R."/>
            <person name="Lauterbach L."/>
            <person name="Steele A.D."/>
            <person name="Gui C."/>
            <person name="Meng S."/>
            <person name="Li G."/>
            <person name="Viehrig K."/>
            <person name="Ye F."/>
            <person name="Su P."/>
            <person name="Kiefer A.F."/>
            <person name="Nichols A."/>
            <person name="Cepeda A.J."/>
            <person name="Yan W."/>
            <person name="Fan B."/>
            <person name="Jiang Y."/>
            <person name="Adhikari A."/>
            <person name="Zheng C.-J."/>
            <person name="Schuster L."/>
            <person name="Cowan T.M."/>
            <person name="Smanski M.J."/>
            <person name="Chevrette M.G."/>
            <person name="De Carvalho L.P.S."/>
            <person name="Shen B."/>
        </authorList>
    </citation>
    <scope>NUCLEOTIDE SEQUENCE [LARGE SCALE GENOMIC DNA]</scope>
    <source>
        <strain evidence="1 2">NPDC000634</strain>
    </source>
</reference>
<sequence>MVQGTCAVVFADGTTCGKGVKYKRDVWCHSCKEWSRNNGGADPNGRQPRRTAAEIRRILQRGIDAGPEACVVFGDGTTDACVSFGGESMKATRAVWLMANREVPVGGRIMRTCERYGCINLHHIRLQHHTIERFCVVVMADERLCGKPVSESRKDWCAGCRAWSNKHGGADPSVRKRWVDIEARRRQMEAAAYATTTECIVLEGFAERPTVMYEGVHMMAARAVWIIRHGDPGDHDVLHRCNNGSGAHGCINISHLKLGDHTENMRDRNVTESFHSILTGEQAREIRERWVPGVDLLFRGNTRQLAEEYGVSVQTIREVGRGASWKHLHN</sequence>
<name>A0ABV1W4Z8_9ACTN</name>
<keyword evidence="2" id="KW-1185">Reference proteome</keyword>
<dbReference type="Proteomes" id="UP001458415">
    <property type="component" value="Unassembled WGS sequence"/>
</dbReference>
<dbReference type="InterPro" id="IPR044925">
    <property type="entry name" value="His-Me_finger_sf"/>
</dbReference>
<evidence type="ECO:0008006" key="3">
    <source>
        <dbReference type="Google" id="ProtNLM"/>
    </source>
</evidence>
<proteinExistence type="predicted"/>
<gene>
    <name evidence="1" type="ORF">ABT317_18255</name>
</gene>
<protein>
    <recommendedName>
        <fullName evidence="3">HNH nuclease domain-containing protein</fullName>
    </recommendedName>
</protein>
<dbReference type="RefSeq" id="WP_086728233.1">
    <property type="nucleotide sequence ID" value="NZ_MUBM01000224.1"/>
</dbReference>
<comment type="caution">
    <text evidence="1">The sequence shown here is derived from an EMBL/GenBank/DDBJ whole genome shotgun (WGS) entry which is preliminary data.</text>
</comment>